<dbReference type="NCBIfam" id="TIGR00792">
    <property type="entry name" value="gph"/>
    <property type="match status" value="1"/>
</dbReference>
<evidence type="ECO:0000313" key="3">
    <source>
        <dbReference type="Proteomes" id="UP000824159"/>
    </source>
</evidence>
<proteinExistence type="predicted"/>
<reference evidence="2" key="2">
    <citation type="journal article" date="2021" name="PeerJ">
        <title>Extensive microbial diversity within the chicken gut microbiome revealed by metagenomics and culture.</title>
        <authorList>
            <person name="Gilroy R."/>
            <person name="Ravi A."/>
            <person name="Getino M."/>
            <person name="Pursley I."/>
            <person name="Horton D.L."/>
            <person name="Alikhan N.F."/>
            <person name="Baker D."/>
            <person name="Gharbi K."/>
            <person name="Hall N."/>
            <person name="Watson M."/>
            <person name="Adriaenssens E.M."/>
            <person name="Foster-Nyarko E."/>
            <person name="Jarju S."/>
            <person name="Secka A."/>
            <person name="Antonio M."/>
            <person name="Oren A."/>
            <person name="Chaudhuri R.R."/>
            <person name="La Ragione R."/>
            <person name="Hildebrand F."/>
            <person name="Pallen M.J."/>
        </authorList>
    </citation>
    <scope>NUCLEOTIDE SEQUENCE</scope>
    <source>
        <strain evidence="2">CHK176-22527</strain>
    </source>
</reference>
<dbReference type="PANTHER" id="PTHR11328:SF24">
    <property type="entry name" value="MAJOR FACILITATOR SUPERFAMILY (MFS) PROFILE DOMAIN-CONTAINING PROTEIN"/>
    <property type="match status" value="1"/>
</dbReference>
<name>A0A9D1HDD8_9FIRM</name>
<evidence type="ECO:0000256" key="1">
    <source>
        <dbReference type="SAM" id="Phobius"/>
    </source>
</evidence>
<feature type="transmembrane region" description="Helical" evidence="1">
    <location>
        <begin position="339"/>
        <end position="358"/>
    </location>
</feature>
<feature type="transmembrane region" description="Helical" evidence="1">
    <location>
        <begin position="423"/>
        <end position="447"/>
    </location>
</feature>
<evidence type="ECO:0000313" key="2">
    <source>
        <dbReference type="EMBL" id="HIT99315.1"/>
    </source>
</evidence>
<feature type="transmembrane region" description="Helical" evidence="1">
    <location>
        <begin position="285"/>
        <end position="305"/>
    </location>
</feature>
<dbReference type="InterPro" id="IPR036259">
    <property type="entry name" value="MFS_trans_sf"/>
</dbReference>
<feature type="transmembrane region" description="Helical" evidence="1">
    <location>
        <begin position="114"/>
        <end position="139"/>
    </location>
</feature>
<dbReference type="GO" id="GO:0008643">
    <property type="term" value="P:carbohydrate transport"/>
    <property type="evidence" value="ECO:0007669"/>
    <property type="project" value="InterPro"/>
</dbReference>
<feature type="transmembrane region" description="Helical" evidence="1">
    <location>
        <begin position="312"/>
        <end position="333"/>
    </location>
</feature>
<sequence length="477" mass="52403">MGNELNSNKLGFKKKFGYAIGQMVDSTGYNVYYFFFLFFLTDFAGVPAGIAGTISLIAIMWDAVTDPIVGNISDNLKSPYGRRRPLMIGATIPYAICTFLLFNNVDFGTNAKFAYFVVLAILFWSCYKTYVIPFFALGAELTDDFNERTSLRAWASVFLQLAVMLASAAPPMILEIAGKAGLQGARGWNAVGVIFGLIIIICSFICWTCTRGGELVDKNETEKENIEGQEKVNLFKNFIDILKLKPAFILAATVFLFNIAVTFMSSGAVYALVNILGASSGQQSTAFVVQCGMGIVWIPVVNFLAAKLDKKFAYWSMMLVTGVLMFIFTFTGFASFPVWLVYVSIFAFGNCAFWTLYYSMMYDISEVDEFKSGNRREGVISAMMSFFQKLGAALATWVMGLLLSAGGYDGTAAVQSESALNMINYIVTLIPASLAIIAAVIAIAYPITGKRFDALMVALKAKREGKEYTTDGFEKLL</sequence>
<keyword evidence="1" id="KW-0812">Transmembrane</keyword>
<gene>
    <name evidence="2" type="ORF">IAD12_03570</name>
</gene>
<dbReference type="InterPro" id="IPR001927">
    <property type="entry name" value="Na/Gal_symport"/>
</dbReference>
<dbReference type="GO" id="GO:0006814">
    <property type="term" value="P:sodium ion transport"/>
    <property type="evidence" value="ECO:0007669"/>
    <property type="project" value="InterPro"/>
</dbReference>
<dbReference type="InterPro" id="IPR039672">
    <property type="entry name" value="MFS_2"/>
</dbReference>
<feature type="transmembrane region" description="Helical" evidence="1">
    <location>
        <begin position="85"/>
        <end position="102"/>
    </location>
</feature>
<dbReference type="GO" id="GO:0005886">
    <property type="term" value="C:plasma membrane"/>
    <property type="evidence" value="ECO:0007669"/>
    <property type="project" value="TreeGrafter"/>
</dbReference>
<reference evidence="2" key="1">
    <citation type="submission" date="2020-10" db="EMBL/GenBank/DDBJ databases">
        <authorList>
            <person name="Gilroy R."/>
        </authorList>
    </citation>
    <scope>NUCLEOTIDE SEQUENCE</scope>
    <source>
        <strain evidence="2">CHK176-22527</strain>
    </source>
</reference>
<feature type="transmembrane region" description="Helical" evidence="1">
    <location>
        <begin position="31"/>
        <end position="64"/>
    </location>
</feature>
<dbReference type="GO" id="GO:0015293">
    <property type="term" value="F:symporter activity"/>
    <property type="evidence" value="ECO:0007669"/>
    <property type="project" value="InterPro"/>
</dbReference>
<dbReference type="SUPFAM" id="SSF103473">
    <property type="entry name" value="MFS general substrate transporter"/>
    <property type="match status" value="1"/>
</dbReference>
<dbReference type="Proteomes" id="UP000824159">
    <property type="component" value="Unassembled WGS sequence"/>
</dbReference>
<feature type="transmembrane region" description="Helical" evidence="1">
    <location>
        <begin position="151"/>
        <end position="170"/>
    </location>
</feature>
<dbReference type="PANTHER" id="PTHR11328">
    <property type="entry name" value="MAJOR FACILITATOR SUPERFAMILY DOMAIN-CONTAINING PROTEIN"/>
    <property type="match status" value="1"/>
</dbReference>
<dbReference type="EMBL" id="DVLX01000037">
    <property type="protein sequence ID" value="HIT99315.1"/>
    <property type="molecule type" value="Genomic_DNA"/>
</dbReference>
<protein>
    <submittedName>
        <fullName evidence="2">MFS transporter</fullName>
    </submittedName>
</protein>
<dbReference type="AlphaFoldDB" id="A0A9D1HDD8"/>
<dbReference type="Gene3D" id="1.20.1250.20">
    <property type="entry name" value="MFS general substrate transporter like domains"/>
    <property type="match status" value="1"/>
</dbReference>
<organism evidence="2 3">
    <name type="scientific">Candidatus Allocopromorpha excrementavium</name>
    <dbReference type="NCBI Taxonomy" id="2840741"/>
    <lineage>
        <taxon>Bacteria</taxon>
        <taxon>Bacillati</taxon>
        <taxon>Bacillota</taxon>
        <taxon>Clostridia</taxon>
        <taxon>Eubacteriales</taxon>
        <taxon>Eubacteriaceae</taxon>
        <taxon>Eubacteriaceae incertae sedis</taxon>
        <taxon>Candidatus Allocopromorpha</taxon>
    </lineage>
</organism>
<feature type="transmembrane region" description="Helical" evidence="1">
    <location>
        <begin position="379"/>
        <end position="403"/>
    </location>
</feature>
<keyword evidence="1" id="KW-1133">Transmembrane helix</keyword>
<comment type="caution">
    <text evidence="2">The sequence shown here is derived from an EMBL/GenBank/DDBJ whole genome shotgun (WGS) entry which is preliminary data.</text>
</comment>
<feature type="transmembrane region" description="Helical" evidence="1">
    <location>
        <begin position="190"/>
        <end position="209"/>
    </location>
</feature>
<accession>A0A9D1HDD8</accession>
<feature type="transmembrane region" description="Helical" evidence="1">
    <location>
        <begin position="247"/>
        <end position="273"/>
    </location>
</feature>
<keyword evidence="1" id="KW-0472">Membrane</keyword>
<dbReference type="CDD" id="cd17332">
    <property type="entry name" value="MFS_MelB_like"/>
    <property type="match status" value="1"/>
</dbReference>
<dbReference type="Pfam" id="PF13347">
    <property type="entry name" value="MFS_2"/>
    <property type="match status" value="1"/>
</dbReference>